<dbReference type="CDD" id="cd01856">
    <property type="entry name" value="YlqF"/>
    <property type="match status" value="1"/>
</dbReference>
<name>A0A433QF05_9FUNG</name>
<dbReference type="PANTHER" id="PTHR45782:SF4">
    <property type="entry name" value="MITOCHONDRIAL RIBOSOME-ASSOCIATED GTPASE 1"/>
    <property type="match status" value="1"/>
</dbReference>
<evidence type="ECO:0000256" key="3">
    <source>
        <dbReference type="SAM" id="MobiDB-lite"/>
    </source>
</evidence>
<sequence length="393" mass="42934">MLVAKTIRTVPLRHASVASSVIRELYTKADSPAVVSPDPEAGGNESTSISPPFVPNPHFTHARSINWFPGHMARGLRLISSALNSVDLVVEVRDARIPLSSVNPKFEYLVGCKDRLIIYNKADLAHPTTQSIITSAFKTHSPSTPVIFTNALADHNVRLIISHAARRAVGNTTVMIVGMPNVGKSSLVNSLRRVGVGKGKAAATGSQPGVTRTVAGTIKVLEDPVVYLIDTPGVMVPHIPDPITSLKVALTGGVRDHLADEQVMADYLLYRLNLFGAFGYAEYFRLPDAVPTNEVHVLLPYIAQRVGAVVKGGELDLNAAARFFIKHYRDGKLGRFTLDDMREEMLKEFFVKGSMGAEAGEGLSRRQEKKKQKMEDRRRARERDAAKPMVIKG</sequence>
<feature type="region of interest" description="Disordered" evidence="3">
    <location>
        <begin position="33"/>
        <end position="53"/>
    </location>
</feature>
<gene>
    <name evidence="5" type="ORF">BC938DRAFT_482015</name>
</gene>
<dbReference type="Pfam" id="PF01926">
    <property type="entry name" value="MMR_HSR1"/>
    <property type="match status" value="1"/>
</dbReference>
<reference evidence="5 6" key="1">
    <citation type="journal article" date="2018" name="New Phytol.">
        <title>Phylogenomics of Endogonaceae and evolution of mycorrhizas within Mucoromycota.</title>
        <authorList>
            <person name="Chang Y."/>
            <person name="Desiro A."/>
            <person name="Na H."/>
            <person name="Sandor L."/>
            <person name="Lipzen A."/>
            <person name="Clum A."/>
            <person name="Barry K."/>
            <person name="Grigoriev I.V."/>
            <person name="Martin F.M."/>
            <person name="Stajich J.E."/>
            <person name="Smith M.E."/>
            <person name="Bonito G."/>
            <person name="Spatafora J.W."/>
        </authorList>
    </citation>
    <scope>NUCLEOTIDE SEQUENCE [LARGE SCALE GENOMIC DNA]</scope>
    <source>
        <strain evidence="5 6">AD002</strain>
    </source>
</reference>
<keyword evidence="6" id="KW-1185">Reference proteome</keyword>
<dbReference type="Proteomes" id="UP000274822">
    <property type="component" value="Unassembled WGS sequence"/>
</dbReference>
<evidence type="ECO:0000259" key="4">
    <source>
        <dbReference type="PROSITE" id="PS51721"/>
    </source>
</evidence>
<dbReference type="GO" id="GO:0005525">
    <property type="term" value="F:GTP binding"/>
    <property type="evidence" value="ECO:0007669"/>
    <property type="project" value="UniProtKB-KW"/>
</dbReference>
<accession>A0A433QF05</accession>
<dbReference type="EMBL" id="RBNJ01006772">
    <property type="protein sequence ID" value="RUS28329.1"/>
    <property type="molecule type" value="Genomic_DNA"/>
</dbReference>
<dbReference type="InterPro" id="IPR030378">
    <property type="entry name" value="G_CP_dom"/>
</dbReference>
<feature type="domain" description="CP-type G" evidence="4">
    <location>
        <begin position="76"/>
        <end position="237"/>
    </location>
</feature>
<dbReference type="InterPro" id="IPR027417">
    <property type="entry name" value="P-loop_NTPase"/>
</dbReference>
<dbReference type="InterPro" id="IPR023179">
    <property type="entry name" value="GTP-bd_ortho_bundle_sf"/>
</dbReference>
<evidence type="ECO:0000313" key="6">
    <source>
        <dbReference type="Proteomes" id="UP000274822"/>
    </source>
</evidence>
<evidence type="ECO:0000256" key="1">
    <source>
        <dbReference type="ARBA" id="ARBA00022741"/>
    </source>
</evidence>
<dbReference type="GO" id="GO:0003924">
    <property type="term" value="F:GTPase activity"/>
    <property type="evidence" value="ECO:0007669"/>
    <property type="project" value="TreeGrafter"/>
</dbReference>
<feature type="compositionally biased region" description="Basic and acidic residues" evidence="3">
    <location>
        <begin position="373"/>
        <end position="386"/>
    </location>
</feature>
<dbReference type="Gene3D" id="3.40.50.300">
    <property type="entry name" value="P-loop containing nucleotide triphosphate hydrolases"/>
    <property type="match status" value="1"/>
</dbReference>
<dbReference type="SUPFAM" id="SSF52540">
    <property type="entry name" value="P-loop containing nucleoside triphosphate hydrolases"/>
    <property type="match status" value="1"/>
</dbReference>
<organism evidence="5 6">
    <name type="scientific">Jimgerdemannia flammicorona</name>
    <dbReference type="NCBI Taxonomy" id="994334"/>
    <lineage>
        <taxon>Eukaryota</taxon>
        <taxon>Fungi</taxon>
        <taxon>Fungi incertae sedis</taxon>
        <taxon>Mucoromycota</taxon>
        <taxon>Mucoromycotina</taxon>
        <taxon>Endogonomycetes</taxon>
        <taxon>Endogonales</taxon>
        <taxon>Endogonaceae</taxon>
        <taxon>Jimgerdemannia</taxon>
    </lineage>
</organism>
<dbReference type="PANTHER" id="PTHR45782">
    <property type="entry name" value="MITOCHONDRIAL RIBOSOME-ASSOCIATED GTPASE 1"/>
    <property type="match status" value="1"/>
</dbReference>
<dbReference type="PROSITE" id="PS51721">
    <property type="entry name" value="G_CP"/>
    <property type="match status" value="1"/>
</dbReference>
<dbReference type="Gene3D" id="1.10.1580.10">
    <property type="match status" value="1"/>
</dbReference>
<proteinExistence type="predicted"/>
<comment type="caution">
    <text evidence="5">The sequence shown here is derived from an EMBL/GenBank/DDBJ whole genome shotgun (WGS) entry which is preliminary data.</text>
</comment>
<dbReference type="InterPro" id="IPR006073">
    <property type="entry name" value="GTP-bd"/>
</dbReference>
<feature type="region of interest" description="Disordered" evidence="3">
    <location>
        <begin position="360"/>
        <end position="393"/>
    </location>
</feature>
<dbReference type="GO" id="GO:0032543">
    <property type="term" value="P:mitochondrial translation"/>
    <property type="evidence" value="ECO:0007669"/>
    <property type="project" value="TreeGrafter"/>
</dbReference>
<dbReference type="GO" id="GO:0005739">
    <property type="term" value="C:mitochondrion"/>
    <property type="evidence" value="ECO:0007669"/>
    <property type="project" value="TreeGrafter"/>
</dbReference>
<keyword evidence="2" id="KW-0342">GTP-binding</keyword>
<keyword evidence="1" id="KW-0547">Nucleotide-binding</keyword>
<evidence type="ECO:0000256" key="2">
    <source>
        <dbReference type="ARBA" id="ARBA00023134"/>
    </source>
</evidence>
<keyword evidence="5" id="KW-0378">Hydrolase</keyword>
<evidence type="ECO:0000313" key="5">
    <source>
        <dbReference type="EMBL" id="RUS28329.1"/>
    </source>
</evidence>
<dbReference type="AlphaFoldDB" id="A0A433QF05"/>
<protein>
    <submittedName>
        <fullName evidence="5">P-loop containing nucleoside triphosphate hydrolase protein</fullName>
    </submittedName>
</protein>